<evidence type="ECO:0000313" key="2">
    <source>
        <dbReference type="Proteomes" id="UP000479300"/>
    </source>
</evidence>
<evidence type="ECO:0000313" key="1">
    <source>
        <dbReference type="EMBL" id="NDL40337.1"/>
    </source>
</evidence>
<sequence length="61" mass="6829">MDKYSPYYRQVVLLMSVLPVVATESCCALKGGTAINLFVRDFPRLPVKISYSIYKPGIDSN</sequence>
<gene>
    <name evidence="1" type="ORF">GPY51_16590</name>
</gene>
<comment type="caution">
    <text evidence="1">The sequence shown here is derived from an EMBL/GenBank/DDBJ whole genome shotgun (WGS) entry which is preliminary data.</text>
</comment>
<proteinExistence type="predicted"/>
<dbReference type="KEGG" id="plum:A4R40_03630"/>
<name>A0A6L9JM39_PHOLM</name>
<dbReference type="AlphaFoldDB" id="A0A6L9JM39"/>
<protein>
    <submittedName>
        <fullName evidence="1">Uncharacterized protein</fullName>
    </submittedName>
</protein>
<accession>A0A6L9JM39</accession>
<organism evidence="1 2">
    <name type="scientific">Photorhabdus laumondii subsp. laumondii</name>
    <name type="common">Photorhabdus luminescens subsp. laumondii</name>
    <dbReference type="NCBI Taxonomy" id="141679"/>
    <lineage>
        <taxon>Bacteria</taxon>
        <taxon>Pseudomonadati</taxon>
        <taxon>Pseudomonadota</taxon>
        <taxon>Gammaproteobacteria</taxon>
        <taxon>Enterobacterales</taxon>
        <taxon>Morganellaceae</taxon>
        <taxon>Photorhabdus</taxon>
    </lineage>
</organism>
<dbReference type="EMBL" id="WSFA01000042">
    <property type="protein sequence ID" value="NDL40337.1"/>
    <property type="molecule type" value="Genomic_DNA"/>
</dbReference>
<reference evidence="1 2" key="1">
    <citation type="submission" date="2019-12" db="EMBL/GenBank/DDBJ databases">
        <title>Engineering Photorhabdus to improve their lethality against agricultural pests.</title>
        <authorList>
            <person name="Machado R.A.R."/>
        </authorList>
    </citation>
    <scope>NUCLEOTIDE SEQUENCE [LARGE SCALE GENOMIC DNA]</scope>
    <source>
        <strain evidence="1 2">EN01</strain>
    </source>
</reference>
<dbReference type="Proteomes" id="UP000479300">
    <property type="component" value="Unassembled WGS sequence"/>
</dbReference>